<evidence type="ECO:0000313" key="2">
    <source>
        <dbReference type="Proteomes" id="UP000030889"/>
    </source>
</evidence>
<dbReference type="Proteomes" id="UP000030889">
    <property type="component" value="Unassembled WGS sequence"/>
</dbReference>
<name>A0ABR4YKF1_9BACT</name>
<organism evidence="1 2">
    <name type="scientific">Alistipes inops</name>
    <dbReference type="NCBI Taxonomy" id="1501391"/>
    <lineage>
        <taxon>Bacteria</taxon>
        <taxon>Pseudomonadati</taxon>
        <taxon>Bacteroidota</taxon>
        <taxon>Bacteroidia</taxon>
        <taxon>Bacteroidales</taxon>
        <taxon>Rikenellaceae</taxon>
        <taxon>Alistipes</taxon>
    </lineage>
</organism>
<evidence type="ECO:0000313" key="1">
    <source>
        <dbReference type="EMBL" id="KHE42734.1"/>
    </source>
</evidence>
<evidence type="ECO:0008006" key="3">
    <source>
        <dbReference type="Google" id="ProtNLM"/>
    </source>
</evidence>
<proteinExistence type="predicted"/>
<sequence length="147" mass="16922">MTCAVVLLLILPTACNPLDRLFQKQDTDPESCDVTWLLRNASGRELWFEFADFGLHSLQAGQSAEIMRTTVRGSDIQTSFYEVFDYRPQSHPLSIYTDGGSVPARIWTLEERDKPGKQFYDRGAWTFDRTDEERAEWTFTVTADDLE</sequence>
<comment type="caution">
    <text evidence="1">The sequence shown here is derived from an EMBL/GenBank/DDBJ whole genome shotgun (WGS) entry which is preliminary data.</text>
</comment>
<accession>A0ABR4YKF1</accession>
<gene>
    <name evidence="1" type="ORF">LG35_01580</name>
</gene>
<protein>
    <recommendedName>
        <fullName evidence="3">Lipoprotein</fullName>
    </recommendedName>
</protein>
<dbReference type="EMBL" id="JRGF01000002">
    <property type="protein sequence ID" value="KHE42734.1"/>
    <property type="molecule type" value="Genomic_DNA"/>
</dbReference>
<keyword evidence="2" id="KW-1185">Reference proteome</keyword>
<reference evidence="1 2" key="1">
    <citation type="submission" date="2014-09" db="EMBL/GenBank/DDBJ databases">
        <title>Alistipes sp. 627, sp. nov., a novel member of the family Rikenellaceae isolated from human faeces.</title>
        <authorList>
            <person name="Shkoporov A.N."/>
            <person name="Chaplin A.V."/>
            <person name="Motuzova O.V."/>
            <person name="Kafarskaia L.I."/>
            <person name="Khokhlova E.V."/>
            <person name="Efimov B.A."/>
        </authorList>
    </citation>
    <scope>NUCLEOTIDE SEQUENCE [LARGE SCALE GENOMIC DNA]</scope>
    <source>
        <strain evidence="1 2">627</strain>
    </source>
</reference>